<keyword evidence="10 11" id="KW-0472">Membrane</keyword>
<dbReference type="AlphaFoldDB" id="A0AA35W711"/>
<dbReference type="GO" id="GO:0009055">
    <property type="term" value="F:electron transfer activity"/>
    <property type="evidence" value="ECO:0007669"/>
    <property type="project" value="InterPro"/>
</dbReference>
<dbReference type="Proteomes" id="UP001174909">
    <property type="component" value="Unassembled WGS sequence"/>
</dbReference>
<feature type="transmembrane region" description="Helical" evidence="11">
    <location>
        <begin position="161"/>
        <end position="181"/>
    </location>
</feature>
<keyword evidence="3" id="KW-1003">Cell membrane</keyword>
<evidence type="ECO:0000256" key="1">
    <source>
        <dbReference type="ARBA" id="ARBA00004651"/>
    </source>
</evidence>
<keyword evidence="9" id="KW-0408">Iron</keyword>
<comment type="caution">
    <text evidence="12">The sequence shown here is derived from an EMBL/GenBank/DDBJ whole genome shotgun (WGS) entry which is preliminary data.</text>
</comment>
<dbReference type="GO" id="GO:0046872">
    <property type="term" value="F:metal ion binding"/>
    <property type="evidence" value="ECO:0007669"/>
    <property type="project" value="UniProtKB-KW"/>
</dbReference>
<evidence type="ECO:0000256" key="5">
    <source>
        <dbReference type="ARBA" id="ARBA00022692"/>
    </source>
</evidence>
<keyword evidence="13" id="KW-1185">Reference proteome</keyword>
<feature type="transmembrane region" description="Helical" evidence="11">
    <location>
        <begin position="263"/>
        <end position="284"/>
    </location>
</feature>
<keyword evidence="5 11" id="KW-0812">Transmembrane</keyword>
<feature type="transmembrane region" description="Helical" evidence="11">
    <location>
        <begin position="374"/>
        <end position="393"/>
    </location>
</feature>
<gene>
    <name evidence="12" type="ORF">GBAR_LOCUS4694</name>
</gene>
<evidence type="ECO:0000256" key="3">
    <source>
        <dbReference type="ARBA" id="ARBA00022475"/>
    </source>
</evidence>
<evidence type="ECO:0000256" key="7">
    <source>
        <dbReference type="ARBA" id="ARBA00022982"/>
    </source>
</evidence>
<dbReference type="GO" id="GO:0019646">
    <property type="term" value="P:aerobic electron transport chain"/>
    <property type="evidence" value="ECO:0007669"/>
    <property type="project" value="InterPro"/>
</dbReference>
<feature type="transmembrane region" description="Helical" evidence="11">
    <location>
        <begin position="296"/>
        <end position="319"/>
    </location>
</feature>
<evidence type="ECO:0000256" key="2">
    <source>
        <dbReference type="ARBA" id="ARBA00022448"/>
    </source>
</evidence>
<feature type="transmembrane region" description="Helical" evidence="11">
    <location>
        <begin position="339"/>
        <end position="362"/>
    </location>
</feature>
<keyword evidence="2" id="KW-0813">Transport</keyword>
<accession>A0AA35W711</accession>
<dbReference type="GO" id="GO:0070069">
    <property type="term" value="C:cytochrome complex"/>
    <property type="evidence" value="ECO:0007669"/>
    <property type="project" value="InterPro"/>
</dbReference>
<feature type="transmembrane region" description="Helical" evidence="11">
    <location>
        <begin position="93"/>
        <end position="114"/>
    </location>
</feature>
<feature type="transmembrane region" description="Helical" evidence="11">
    <location>
        <begin position="51"/>
        <end position="73"/>
    </location>
</feature>
<feature type="transmembrane region" description="Helical" evidence="11">
    <location>
        <begin position="126"/>
        <end position="149"/>
    </location>
</feature>
<evidence type="ECO:0000256" key="8">
    <source>
        <dbReference type="ARBA" id="ARBA00022989"/>
    </source>
</evidence>
<keyword evidence="6" id="KW-0479">Metal-binding</keyword>
<evidence type="ECO:0000313" key="12">
    <source>
        <dbReference type="EMBL" id="CAI8006401.1"/>
    </source>
</evidence>
<evidence type="ECO:0000256" key="9">
    <source>
        <dbReference type="ARBA" id="ARBA00023004"/>
    </source>
</evidence>
<keyword evidence="4" id="KW-0349">Heme</keyword>
<keyword evidence="7" id="KW-0249">Electron transport</keyword>
<evidence type="ECO:0000256" key="4">
    <source>
        <dbReference type="ARBA" id="ARBA00022617"/>
    </source>
</evidence>
<sequence>MSKKRLYLIFGCVLVAYAVLAIAPVFAQDVTEAEYRTFPKIGSRNAAWIAAQLHLLFGSFILGVPMFAVIIEFIGWKSKDMRYDRMAQEFIKLCMGAFSTTALLGGVLVFVLIWCYPKVMTKLSGIFGPTMIFYVFLFFGETFTLYLYSYGWDKMQGRHKGWHLFLGVLLNVFGTAIMFVSNSWLSYQTSPATQYGVLSEGRRKSWIAEKLAADPALTPETVMEGVTSHTTVPLHNETTGEFMGTVWDAVNNFTWMPVNIHRLVGNIAFGGSIVAAYAAFRFLVSKTKEDKAHYDWMGYTGNFIALCGLIPLPFLGYWLGREIYMFNNTMGINMMGSLFSWLFIIQAVMIGVLFIGANYYLWSGMGRIEGAQVYARYRPYMITVIIICVAIWMTPRTLSKISSASELSAMGGANHPAPRLVRLDDCQKYGC</sequence>
<evidence type="ECO:0000313" key="13">
    <source>
        <dbReference type="Proteomes" id="UP001174909"/>
    </source>
</evidence>
<dbReference type="InterPro" id="IPR002585">
    <property type="entry name" value="Cyt-d_ubiquinol_oxidase_su_1"/>
</dbReference>
<keyword evidence="8 11" id="KW-1133">Transmembrane helix</keyword>
<evidence type="ECO:0000256" key="6">
    <source>
        <dbReference type="ARBA" id="ARBA00022723"/>
    </source>
</evidence>
<comment type="subcellular location">
    <subcellularLocation>
        <location evidence="1">Cell membrane</location>
        <topology evidence="1">Multi-pass membrane protein</topology>
    </subcellularLocation>
</comment>
<dbReference type="GO" id="GO:0005886">
    <property type="term" value="C:plasma membrane"/>
    <property type="evidence" value="ECO:0007669"/>
    <property type="project" value="UniProtKB-SubCell"/>
</dbReference>
<protein>
    <submittedName>
        <fullName evidence="12">Uncharacterized protein</fullName>
    </submittedName>
</protein>
<dbReference type="Pfam" id="PF01654">
    <property type="entry name" value="Cyt_bd_oxida_I"/>
    <property type="match status" value="1"/>
</dbReference>
<organism evidence="12 13">
    <name type="scientific">Geodia barretti</name>
    <name type="common">Barrett's horny sponge</name>
    <dbReference type="NCBI Taxonomy" id="519541"/>
    <lineage>
        <taxon>Eukaryota</taxon>
        <taxon>Metazoa</taxon>
        <taxon>Porifera</taxon>
        <taxon>Demospongiae</taxon>
        <taxon>Heteroscleromorpha</taxon>
        <taxon>Tetractinellida</taxon>
        <taxon>Astrophorina</taxon>
        <taxon>Geodiidae</taxon>
        <taxon>Geodia</taxon>
    </lineage>
</organism>
<proteinExistence type="predicted"/>
<dbReference type="EMBL" id="CASHTH010000683">
    <property type="protein sequence ID" value="CAI8006401.1"/>
    <property type="molecule type" value="Genomic_DNA"/>
</dbReference>
<reference evidence="12" key="1">
    <citation type="submission" date="2023-03" db="EMBL/GenBank/DDBJ databases">
        <authorList>
            <person name="Steffen K."/>
            <person name="Cardenas P."/>
        </authorList>
    </citation>
    <scope>NUCLEOTIDE SEQUENCE</scope>
</reference>
<name>A0AA35W711_GEOBA</name>
<evidence type="ECO:0000256" key="10">
    <source>
        <dbReference type="ARBA" id="ARBA00023136"/>
    </source>
</evidence>
<evidence type="ECO:0000256" key="11">
    <source>
        <dbReference type="SAM" id="Phobius"/>
    </source>
</evidence>